<accession>A0A2W2CWD6</accession>
<organism evidence="2 3">
    <name type="scientific">Micromonospora craterilacus</name>
    <dbReference type="NCBI Taxonomy" id="1655439"/>
    <lineage>
        <taxon>Bacteria</taxon>
        <taxon>Bacillati</taxon>
        <taxon>Actinomycetota</taxon>
        <taxon>Actinomycetes</taxon>
        <taxon>Micromonosporales</taxon>
        <taxon>Micromonosporaceae</taxon>
        <taxon>Micromonospora</taxon>
    </lineage>
</organism>
<feature type="region of interest" description="Disordered" evidence="1">
    <location>
        <begin position="133"/>
        <end position="153"/>
    </location>
</feature>
<sequence>TRTLMQLRVAGSPAPPYDLDRLRDRLPGAYAASQRPPIVPQPAYDPSFGTVTAGPTRVPVHATGVEFTPPGGPTPVTLPLEVKAVRPVFEPGHGRLTGRLGVGHPQAGPLAEATLPLGPTDPATEVLHVSDPAVAVGTPGDGSQLWRVRGTGRQSHPVRFDGLEVQVVSRVGRDGTIRPPHPGELGWKQIVRVDPGEDVVLALRPEAPPLPFKIGDSVRLLDPTRPAGVRTGTTSISPLDGRPASVVNQLVNLGWEYRWSSGAGGHRDQGMSRPLVVRVSPRAPTGLT</sequence>
<keyword evidence="3" id="KW-1185">Reference proteome</keyword>
<gene>
    <name evidence="2" type="ORF">C1I95_34180</name>
</gene>
<evidence type="ECO:0000313" key="3">
    <source>
        <dbReference type="Proteomes" id="UP000248924"/>
    </source>
</evidence>
<feature type="non-terminal residue" evidence="2">
    <location>
        <position position="1"/>
    </location>
</feature>
<dbReference type="Proteomes" id="UP000248924">
    <property type="component" value="Unassembled WGS sequence"/>
</dbReference>
<protein>
    <submittedName>
        <fullName evidence="2">Uncharacterized protein</fullName>
    </submittedName>
</protein>
<reference evidence="2 3" key="1">
    <citation type="submission" date="2018-01" db="EMBL/GenBank/DDBJ databases">
        <title>Draft genome sequence of Jishengella sp. NA12.</title>
        <authorList>
            <person name="Sahin N."/>
            <person name="Ay H."/>
            <person name="Saygin H."/>
        </authorList>
    </citation>
    <scope>NUCLEOTIDE SEQUENCE [LARGE SCALE GENOMIC DNA]</scope>
    <source>
        <strain evidence="2 3">NA12</strain>
    </source>
</reference>
<evidence type="ECO:0000256" key="1">
    <source>
        <dbReference type="SAM" id="MobiDB-lite"/>
    </source>
</evidence>
<dbReference type="AlphaFoldDB" id="A0A2W2CWD6"/>
<dbReference type="InterPro" id="IPR008972">
    <property type="entry name" value="Cupredoxin"/>
</dbReference>
<feature type="region of interest" description="Disordered" evidence="1">
    <location>
        <begin position="263"/>
        <end position="288"/>
    </location>
</feature>
<evidence type="ECO:0000313" key="2">
    <source>
        <dbReference type="EMBL" id="PZG02823.1"/>
    </source>
</evidence>
<comment type="caution">
    <text evidence="2">The sequence shown here is derived from an EMBL/GenBank/DDBJ whole genome shotgun (WGS) entry which is preliminary data.</text>
</comment>
<feature type="non-terminal residue" evidence="2">
    <location>
        <position position="288"/>
    </location>
</feature>
<dbReference type="Gene3D" id="2.60.40.420">
    <property type="entry name" value="Cupredoxins - blue copper proteins"/>
    <property type="match status" value="1"/>
</dbReference>
<dbReference type="EMBL" id="POTY01000517">
    <property type="protein sequence ID" value="PZG02823.1"/>
    <property type="molecule type" value="Genomic_DNA"/>
</dbReference>
<proteinExistence type="predicted"/>
<name>A0A2W2CWD6_9ACTN</name>
<dbReference type="SUPFAM" id="SSF49503">
    <property type="entry name" value="Cupredoxins"/>
    <property type="match status" value="1"/>
</dbReference>